<dbReference type="Pfam" id="PF05360">
    <property type="entry name" value="YiaAB"/>
    <property type="match status" value="1"/>
</dbReference>
<dbReference type="EMBL" id="JAMYQB010000004">
    <property type="protein sequence ID" value="MER9404002.1"/>
    <property type="molecule type" value="Genomic_DNA"/>
</dbReference>
<keyword evidence="1" id="KW-0472">Membrane</keyword>
<accession>A0ABV1YWE2</accession>
<dbReference type="InterPro" id="IPR038972">
    <property type="entry name" value="YiaA-like"/>
</dbReference>
<gene>
    <name evidence="3" type="ORF">NKI36_08050</name>
</gene>
<dbReference type="InterPro" id="IPR008024">
    <property type="entry name" value="YiaAB"/>
</dbReference>
<name>A0ABV1YWE2_9HYPH</name>
<proteinExistence type="predicted"/>
<comment type="caution">
    <text evidence="3">The sequence shown here is derived from an EMBL/GenBank/DDBJ whole genome shotgun (WGS) entry which is preliminary data.</text>
</comment>
<keyword evidence="4" id="KW-1185">Reference proteome</keyword>
<dbReference type="PANTHER" id="PTHR37290:SF1">
    <property type="entry name" value="INNER MEMBRANE PROTEIN YIAA"/>
    <property type="match status" value="1"/>
</dbReference>
<dbReference type="Proteomes" id="UP001433071">
    <property type="component" value="Unassembled WGS sequence"/>
</dbReference>
<keyword evidence="1" id="KW-1133">Transmembrane helix</keyword>
<dbReference type="RefSeq" id="WP_192254861.1">
    <property type="nucleotide sequence ID" value="NZ_JAFCGY010000019.1"/>
</dbReference>
<dbReference type="PANTHER" id="PTHR37290">
    <property type="entry name" value="INNER MEMBRANE PROTEIN YIAA-RELATED"/>
    <property type="match status" value="1"/>
</dbReference>
<protein>
    <recommendedName>
        <fullName evidence="2">YiaAB two helix domain-containing protein</fullName>
    </recommendedName>
</protein>
<feature type="domain" description="YiaAB two helix" evidence="2">
    <location>
        <begin position="14"/>
        <end position="66"/>
    </location>
</feature>
<sequence>MTPNTYSPKDSSAWKTFTMASFVVAATMMAGGIYFMEASFAAKGFYAMAAIMLVHTSITITKTLRDSEEASRFINRLEDAKTEKLLMEVSRSNEV</sequence>
<reference evidence="3 4" key="1">
    <citation type="journal article" date="2024" name="Proc. Natl. Acad. Sci. U.S.A.">
        <title>The evolutionary genomics of adaptation to stress in wild rhizobium bacteria.</title>
        <authorList>
            <person name="Kehlet-Delgado H."/>
            <person name="Montoya A.P."/>
            <person name="Jensen K.T."/>
            <person name="Wendlandt C.E."/>
            <person name="Dexheimer C."/>
            <person name="Roberts M."/>
            <person name="Torres Martinez L."/>
            <person name="Friesen M.L."/>
            <person name="Griffitts J.S."/>
            <person name="Porter S.S."/>
        </authorList>
    </citation>
    <scope>NUCLEOTIDE SEQUENCE [LARGE SCALE GENOMIC DNA]</scope>
    <source>
        <strain evidence="3 4">M0641</strain>
    </source>
</reference>
<feature type="transmembrane region" description="Helical" evidence="1">
    <location>
        <begin position="12"/>
        <end position="33"/>
    </location>
</feature>
<evidence type="ECO:0000313" key="4">
    <source>
        <dbReference type="Proteomes" id="UP001433071"/>
    </source>
</evidence>
<evidence type="ECO:0000313" key="3">
    <source>
        <dbReference type="EMBL" id="MER9404002.1"/>
    </source>
</evidence>
<evidence type="ECO:0000256" key="1">
    <source>
        <dbReference type="SAM" id="Phobius"/>
    </source>
</evidence>
<keyword evidence="1" id="KW-0812">Transmembrane</keyword>
<evidence type="ECO:0000259" key="2">
    <source>
        <dbReference type="Pfam" id="PF05360"/>
    </source>
</evidence>
<organism evidence="3 4">
    <name type="scientific">Mesorhizobium caraganae</name>
    <dbReference type="NCBI Taxonomy" id="483206"/>
    <lineage>
        <taxon>Bacteria</taxon>
        <taxon>Pseudomonadati</taxon>
        <taxon>Pseudomonadota</taxon>
        <taxon>Alphaproteobacteria</taxon>
        <taxon>Hyphomicrobiales</taxon>
        <taxon>Phyllobacteriaceae</taxon>
        <taxon>Mesorhizobium</taxon>
    </lineage>
</organism>